<evidence type="ECO:0000313" key="2">
    <source>
        <dbReference type="Proteomes" id="UP000704960"/>
    </source>
</evidence>
<evidence type="ECO:0000313" key="1">
    <source>
        <dbReference type="EMBL" id="MBI4132334.1"/>
    </source>
</evidence>
<dbReference type="SUPFAM" id="SSF53756">
    <property type="entry name" value="UDP-Glycosyltransferase/glycogen phosphorylase"/>
    <property type="match status" value="1"/>
</dbReference>
<dbReference type="AlphaFoldDB" id="A0A932YWS6"/>
<accession>A0A932YWS6</accession>
<dbReference type="Proteomes" id="UP000704960">
    <property type="component" value="Unassembled WGS sequence"/>
</dbReference>
<sequence>MKTILITCIRGLIARNILATDAFSRLAKEPGLKIVVVASEQNVSALRREFGGPNVIFEGIHMPAKEIPDGFDRLLWTIATNLLPTKTREVQRRVKFALDRNRFDYAASVIFGFLGRIGWVRRMSRFFVGILLGYREYERLFKKYRPDLVFATDVFALQDVKLMLAAKKSGVKTVGMVRSWDNVTSKTLLMHIPDEVVVNGPRIQNELIRYGDVPGERIFITGVPHYDHYRSQDCMPRSDFMRKFGFDENKKLVLFATPSDRYLRDNLVSPLVVDALAASGLQVLIRPPIVGRSGLEGKALPPNMRLDDPGDYGDFVNINMDRAADRHLADSLNAADVVVTWASTMIVDAIAFMKPVVLVGFDETPRPYHEGILKYYDYEHHQFILASGGVRLAKSPDELCDWVMRYIKEPELDRDGRAAIVAAHCGALDGRAGERLATYILNAMP</sequence>
<reference evidence="1" key="1">
    <citation type="submission" date="2020-07" db="EMBL/GenBank/DDBJ databases">
        <title>Huge and variable diversity of episymbiotic CPR bacteria and DPANN archaea in groundwater ecosystems.</title>
        <authorList>
            <person name="He C.Y."/>
            <person name="Keren R."/>
            <person name="Whittaker M."/>
            <person name="Farag I.F."/>
            <person name="Doudna J."/>
            <person name="Cate J.H.D."/>
            <person name="Banfield J.F."/>
        </authorList>
    </citation>
    <scope>NUCLEOTIDE SEQUENCE</scope>
    <source>
        <strain evidence="1">NC_groundwater_1226_Ag_S-0.1um_59_124</strain>
    </source>
</reference>
<organism evidence="1 2">
    <name type="scientific">Candidatus Sungiibacteriota bacterium</name>
    <dbReference type="NCBI Taxonomy" id="2750080"/>
    <lineage>
        <taxon>Bacteria</taxon>
        <taxon>Candidatus Sungiibacteriota</taxon>
    </lineage>
</organism>
<comment type="caution">
    <text evidence="1">The sequence shown here is derived from an EMBL/GenBank/DDBJ whole genome shotgun (WGS) entry which is preliminary data.</text>
</comment>
<gene>
    <name evidence="1" type="ORF">HY474_01745</name>
</gene>
<name>A0A932YWS6_9BACT</name>
<dbReference type="EMBL" id="JACQMJ010000008">
    <property type="protein sequence ID" value="MBI4132334.1"/>
    <property type="molecule type" value="Genomic_DNA"/>
</dbReference>
<protein>
    <submittedName>
        <fullName evidence="1">Uncharacterized protein</fullName>
    </submittedName>
</protein>
<proteinExistence type="predicted"/>
<dbReference type="Gene3D" id="3.40.50.12580">
    <property type="match status" value="1"/>
</dbReference>
<dbReference type="InterPro" id="IPR043148">
    <property type="entry name" value="TagF_C"/>
</dbReference>